<dbReference type="AlphaFoldDB" id="A0A9D1DBE7"/>
<feature type="domain" description="Peptidase M16C associated" evidence="1">
    <location>
        <begin position="461"/>
        <end position="711"/>
    </location>
</feature>
<dbReference type="GO" id="GO:0004222">
    <property type="term" value="F:metalloendopeptidase activity"/>
    <property type="evidence" value="ECO:0007669"/>
    <property type="project" value="TreeGrafter"/>
</dbReference>
<dbReference type="GO" id="GO:0016485">
    <property type="term" value="P:protein processing"/>
    <property type="evidence" value="ECO:0007669"/>
    <property type="project" value="TreeGrafter"/>
</dbReference>
<dbReference type="FunFam" id="3.30.830.10:FF:000034">
    <property type="entry name" value="presequence protease 1, chloroplastic/mitochondrial"/>
    <property type="match status" value="1"/>
</dbReference>
<dbReference type="InterPro" id="IPR055130">
    <property type="entry name" value="PreP_C"/>
</dbReference>
<reference evidence="2" key="1">
    <citation type="submission" date="2020-10" db="EMBL/GenBank/DDBJ databases">
        <authorList>
            <person name="Gilroy R."/>
        </authorList>
    </citation>
    <scope>NUCLEOTIDE SEQUENCE</scope>
    <source>
        <strain evidence="2">ChiSjej4B22-8148</strain>
    </source>
</reference>
<evidence type="ECO:0000259" key="1">
    <source>
        <dbReference type="SMART" id="SM01264"/>
    </source>
</evidence>
<evidence type="ECO:0000313" key="2">
    <source>
        <dbReference type="EMBL" id="HIR14683.1"/>
    </source>
</evidence>
<dbReference type="Pfam" id="PF08367">
    <property type="entry name" value="M16C_assoc"/>
    <property type="match status" value="1"/>
</dbReference>
<dbReference type="Gene3D" id="3.30.830.10">
    <property type="entry name" value="Metalloenzyme, LuxS/M16 peptidase-like"/>
    <property type="match status" value="4"/>
</dbReference>
<sequence>MKLENLPQYELVLRERLEDIRTDGYLLRHKKSGARILVLENEDENKVFNIAFRTPPENSKGVAHILEHSVLCGSRLFPAKDPFVELVKGSLNTFLNAMTYPDKTMYPVASCNDKDFRNLMHVYLDAVFYPNIYHKKEIFLQEGWSYQLESPKEELIYNGVVYNEMKGVYSSPESVLDYEIMKSLFPDTTYGVESGGAPEWIPQLSYEEFLDFHRKYYHPSNSYIYLYGNMDAEERLNWMDREYLSCFDKKEVDSAIRLQEPFDRPVEKSLPYSVAENEGTEEKDYLSYNAAAGTSLDVLLSNAFAVLEYALLSSPGAVLKQALLDAGVGKDILGSYDSGIYQPVFSIIAKNTSKDKKEEFLRIIREELEKAASQGVDRDALYAGINIMEFKAREADYGSYPKGLIYGINVFDTWLYDENRPFDYLKLDVYGKLRQKVEEGYFEEIIRRYLLENTHVSVVILQPEPGLTEQKDRAVREKLKAYKESLTKEELEALIRQTENLRKFQETPSTQEELEKIPMLAREDIGKEARKFSNTSLAWEGIPVLHHDLFTNGIAYLDFLFEIKRISREEIPYLGILKAVLGMVDTENYSYGTLNYEINKNTGGISAGISVFPVLKEENRCRVFLGIKARALYDQLPFVFRMTEEILCRTKLENDRRLYEILAMQKSRMSMYLSSSGHGTAAVRAMSYFSETGAYNDSVSGIRYYRLLEELEGNFQEKKEELKAVLKGMLDKLVCRDGFLLSVTCDEEGLQAVREAGGEFLCRLPEGKGEILNSHPTLAVGNEGFTTPGQVQYVARAGNFRKGGFDYKGTLQLLKVLMSYDYLWNHIRVKGGAYGCMSSFGKSGDAYFVSYRDPNLEKTNQVYEGIPEYLENFTATERDMTKYIIGTISDLDMPLTPSTAGSRSLHAHISGITDEEVQRERNEILEAEPEDVRGLAPLVREILRQDHLCVIGNETKLKEAEGLFGRLEPLAD</sequence>
<dbReference type="PANTHER" id="PTHR43016:SF13">
    <property type="entry name" value="PRESEQUENCE PROTEASE, MITOCHONDRIAL"/>
    <property type="match status" value="1"/>
</dbReference>
<dbReference type="InterPro" id="IPR011765">
    <property type="entry name" value="Pept_M16_N"/>
</dbReference>
<evidence type="ECO:0000313" key="3">
    <source>
        <dbReference type="Proteomes" id="UP000886757"/>
    </source>
</evidence>
<comment type="caution">
    <text evidence="2">The sequence shown here is derived from an EMBL/GenBank/DDBJ whole genome shotgun (WGS) entry which is preliminary data.</text>
</comment>
<protein>
    <submittedName>
        <fullName evidence="2">Insulinase family protein</fullName>
    </submittedName>
</protein>
<dbReference type="SMART" id="SM01264">
    <property type="entry name" value="M16C_associated"/>
    <property type="match status" value="1"/>
</dbReference>
<gene>
    <name evidence="2" type="ORF">IAB31_12255</name>
</gene>
<name>A0A9D1DBE7_9FIRM</name>
<dbReference type="Pfam" id="PF05193">
    <property type="entry name" value="Peptidase_M16_C"/>
    <property type="match status" value="1"/>
</dbReference>
<dbReference type="PANTHER" id="PTHR43016">
    <property type="entry name" value="PRESEQUENCE PROTEASE"/>
    <property type="match status" value="1"/>
</dbReference>
<dbReference type="GO" id="GO:0046872">
    <property type="term" value="F:metal ion binding"/>
    <property type="evidence" value="ECO:0007669"/>
    <property type="project" value="InterPro"/>
</dbReference>
<organism evidence="2 3">
    <name type="scientific">Candidatus Choladousia intestinavium</name>
    <dbReference type="NCBI Taxonomy" id="2840727"/>
    <lineage>
        <taxon>Bacteria</taxon>
        <taxon>Bacillati</taxon>
        <taxon>Bacillota</taxon>
        <taxon>Clostridia</taxon>
        <taxon>Lachnospirales</taxon>
        <taxon>Lachnospiraceae</taxon>
        <taxon>Lachnospiraceae incertae sedis</taxon>
        <taxon>Candidatus Choladousia</taxon>
    </lineage>
</organism>
<proteinExistence type="predicted"/>
<dbReference type="InterPro" id="IPR011249">
    <property type="entry name" value="Metalloenz_LuxS/M16"/>
</dbReference>
<dbReference type="Pfam" id="PF22516">
    <property type="entry name" value="PreP_C"/>
    <property type="match status" value="1"/>
</dbReference>
<dbReference type="Pfam" id="PF00675">
    <property type="entry name" value="Peptidase_M16"/>
    <property type="match status" value="1"/>
</dbReference>
<accession>A0A9D1DBE7</accession>
<dbReference type="InterPro" id="IPR013578">
    <property type="entry name" value="Peptidase_M16C_assoc"/>
</dbReference>
<dbReference type="EMBL" id="DVGK01000142">
    <property type="protein sequence ID" value="HIR14683.1"/>
    <property type="molecule type" value="Genomic_DNA"/>
</dbReference>
<dbReference type="SUPFAM" id="SSF63411">
    <property type="entry name" value="LuxS/MPP-like metallohydrolase"/>
    <property type="match status" value="4"/>
</dbReference>
<reference evidence="2" key="2">
    <citation type="journal article" date="2021" name="PeerJ">
        <title>Extensive microbial diversity within the chicken gut microbiome revealed by metagenomics and culture.</title>
        <authorList>
            <person name="Gilroy R."/>
            <person name="Ravi A."/>
            <person name="Getino M."/>
            <person name="Pursley I."/>
            <person name="Horton D.L."/>
            <person name="Alikhan N.F."/>
            <person name="Baker D."/>
            <person name="Gharbi K."/>
            <person name="Hall N."/>
            <person name="Watson M."/>
            <person name="Adriaenssens E.M."/>
            <person name="Foster-Nyarko E."/>
            <person name="Jarju S."/>
            <person name="Secka A."/>
            <person name="Antonio M."/>
            <person name="Oren A."/>
            <person name="Chaudhuri R.R."/>
            <person name="La Ragione R."/>
            <person name="Hildebrand F."/>
            <person name="Pallen M.J."/>
        </authorList>
    </citation>
    <scope>NUCLEOTIDE SEQUENCE</scope>
    <source>
        <strain evidence="2">ChiSjej4B22-8148</strain>
    </source>
</reference>
<dbReference type="Proteomes" id="UP000886757">
    <property type="component" value="Unassembled WGS sequence"/>
</dbReference>
<dbReference type="InterPro" id="IPR007863">
    <property type="entry name" value="Peptidase_M16_C"/>
</dbReference>